<organism evidence="2">
    <name type="scientific">Thiothrix fructosivorans</name>
    <dbReference type="NCBI Taxonomy" id="111770"/>
    <lineage>
        <taxon>Bacteria</taxon>
        <taxon>Pseudomonadati</taxon>
        <taxon>Pseudomonadota</taxon>
        <taxon>Gammaproteobacteria</taxon>
        <taxon>Thiotrichales</taxon>
        <taxon>Thiotrichaceae</taxon>
        <taxon>Thiothrix</taxon>
    </lineage>
</organism>
<dbReference type="InterPro" id="IPR005368">
    <property type="entry name" value="UPF0175"/>
</dbReference>
<name>A0A8B0SGX7_9GAMM</name>
<protein>
    <submittedName>
        <fullName evidence="2">UPF0175 family protein</fullName>
    </submittedName>
</protein>
<evidence type="ECO:0000313" key="1">
    <source>
        <dbReference type="EMBL" id="MBO0615338.1"/>
    </source>
</evidence>
<dbReference type="Pfam" id="PF03683">
    <property type="entry name" value="UPF0175"/>
    <property type="match status" value="1"/>
</dbReference>
<dbReference type="EMBL" id="CP072748">
    <property type="protein sequence ID" value="QTX10115.1"/>
    <property type="molecule type" value="Genomic_DNA"/>
</dbReference>
<evidence type="ECO:0000313" key="2">
    <source>
        <dbReference type="EMBL" id="QTX10115.1"/>
    </source>
</evidence>
<accession>A0A8B0SGX7</accession>
<gene>
    <name evidence="2" type="ORF">J1836_016175</name>
    <name evidence="1" type="ORF">J1836_20790</name>
</gene>
<dbReference type="EMBL" id="JAFMPM010000008">
    <property type="protein sequence ID" value="MBO0615338.1"/>
    <property type="molecule type" value="Genomic_DNA"/>
</dbReference>
<reference evidence="1 3" key="1">
    <citation type="submission" date="2021-03" db="EMBL/GenBank/DDBJ databases">
        <title>Draft genome and methylome analysis of Thiotrix fructosivoruns ATCC 49748.</title>
        <authorList>
            <person name="Fomenkov A."/>
            <person name="Grabovich M.Y."/>
            <person name="Roberts R.J."/>
        </authorList>
    </citation>
    <scope>NUCLEOTIDE SEQUENCE [LARGE SCALE GENOMIC DNA]</scope>
    <source>
        <strain evidence="1 3">ATCC 49748</strain>
    </source>
</reference>
<evidence type="ECO:0000313" key="3">
    <source>
        <dbReference type="Proteomes" id="UP000664466"/>
    </source>
</evidence>
<dbReference type="AlphaFoldDB" id="A0A8B0SGX7"/>
<dbReference type="Proteomes" id="UP000664466">
    <property type="component" value="Unassembled WGS sequence"/>
</dbReference>
<dbReference type="RefSeq" id="WP_207253048.1">
    <property type="nucleotide sequence ID" value="NZ_JAFMPM010000008.1"/>
</dbReference>
<reference evidence="2" key="2">
    <citation type="submission" date="2021-04" db="EMBL/GenBank/DDBJ databases">
        <title>Complete Genome and methylome analysis of Thiothrix fructosivorans ATCC 49748.</title>
        <authorList>
            <person name="Fomenkov A."/>
            <person name="Sun L."/>
            <person name="Vincze T."/>
            <person name="Grabovich M.Y."/>
            <person name="Roberts R.J."/>
        </authorList>
    </citation>
    <scope>NUCLEOTIDE SEQUENCE</scope>
    <source>
        <strain evidence="2">ATCC 49748</strain>
    </source>
</reference>
<keyword evidence="3" id="KW-1185">Reference proteome</keyword>
<sequence>MQITMDIPEYFGLDKTKPEIASILKLYAALALFQAGKLSAGAATELAGVDRYTFMAECKKHDIPTINYTPEDLEAELADFRLTC</sequence>
<proteinExistence type="predicted"/>